<evidence type="ECO:0000313" key="2">
    <source>
        <dbReference type="EMBL" id="GAA2113296.1"/>
    </source>
</evidence>
<dbReference type="Proteomes" id="UP001500897">
    <property type="component" value="Unassembled WGS sequence"/>
</dbReference>
<keyword evidence="3" id="KW-1185">Reference proteome</keyword>
<name>A0ABN2XKG2_9ACTN</name>
<comment type="caution">
    <text evidence="2">The sequence shown here is derived from an EMBL/GenBank/DDBJ whole genome shotgun (WGS) entry which is preliminary data.</text>
</comment>
<accession>A0ABN2XKG2</accession>
<protein>
    <submittedName>
        <fullName evidence="2">Uncharacterized protein</fullName>
    </submittedName>
</protein>
<evidence type="ECO:0000256" key="1">
    <source>
        <dbReference type="SAM" id="Phobius"/>
    </source>
</evidence>
<keyword evidence="1" id="KW-1133">Transmembrane helix</keyword>
<keyword evidence="1" id="KW-0812">Transmembrane</keyword>
<feature type="transmembrane region" description="Helical" evidence="1">
    <location>
        <begin position="26"/>
        <end position="49"/>
    </location>
</feature>
<proteinExistence type="predicted"/>
<reference evidence="2 3" key="1">
    <citation type="journal article" date="2019" name="Int. J. Syst. Evol. Microbiol.">
        <title>The Global Catalogue of Microorganisms (GCM) 10K type strain sequencing project: providing services to taxonomists for standard genome sequencing and annotation.</title>
        <authorList>
            <consortium name="The Broad Institute Genomics Platform"/>
            <consortium name="The Broad Institute Genome Sequencing Center for Infectious Disease"/>
            <person name="Wu L."/>
            <person name="Ma J."/>
        </authorList>
    </citation>
    <scope>NUCLEOTIDE SEQUENCE [LARGE SCALE GENOMIC DNA]</scope>
    <source>
        <strain evidence="2 3">JCM 14559</strain>
    </source>
</reference>
<organism evidence="2 3">
    <name type="scientific">Kitasatospora saccharophila</name>
    <dbReference type="NCBI Taxonomy" id="407973"/>
    <lineage>
        <taxon>Bacteria</taxon>
        <taxon>Bacillati</taxon>
        <taxon>Actinomycetota</taxon>
        <taxon>Actinomycetes</taxon>
        <taxon>Kitasatosporales</taxon>
        <taxon>Streptomycetaceae</taxon>
        <taxon>Kitasatospora</taxon>
    </lineage>
</organism>
<keyword evidence="1" id="KW-0472">Membrane</keyword>
<dbReference type="EMBL" id="BAAANS010000045">
    <property type="protein sequence ID" value="GAA2113296.1"/>
    <property type="molecule type" value="Genomic_DNA"/>
</dbReference>
<sequence length="60" mass="6431">MRAGTASFPGRRTAEGRAMGREARRVVVQFAVAVAVLVVLVLASPWIVIGLARVYGALHR</sequence>
<gene>
    <name evidence="2" type="ORF">GCM10009759_56770</name>
</gene>
<evidence type="ECO:0000313" key="3">
    <source>
        <dbReference type="Proteomes" id="UP001500897"/>
    </source>
</evidence>